<gene>
    <name evidence="15" type="ORF">C8N44_12262</name>
</gene>
<accession>A0A2T6ANN4</accession>
<evidence type="ECO:0000256" key="7">
    <source>
        <dbReference type="ARBA" id="ARBA00022723"/>
    </source>
</evidence>
<protein>
    <submittedName>
        <fullName evidence="15">Cytochrome b561</fullName>
    </submittedName>
</protein>
<evidence type="ECO:0000256" key="8">
    <source>
        <dbReference type="ARBA" id="ARBA00022982"/>
    </source>
</evidence>
<evidence type="ECO:0000256" key="2">
    <source>
        <dbReference type="ARBA" id="ARBA00004651"/>
    </source>
</evidence>
<keyword evidence="4" id="KW-1003">Cell membrane</keyword>
<evidence type="ECO:0000313" key="16">
    <source>
        <dbReference type="Proteomes" id="UP000244069"/>
    </source>
</evidence>
<keyword evidence="3" id="KW-0813">Transport</keyword>
<dbReference type="InterPro" id="IPR052168">
    <property type="entry name" value="Cytochrome_b561_oxidase"/>
</dbReference>
<evidence type="ECO:0000256" key="1">
    <source>
        <dbReference type="ARBA" id="ARBA00001970"/>
    </source>
</evidence>
<dbReference type="InterPro" id="IPR011577">
    <property type="entry name" value="Cyt_b561_bac/Ni-Hgenase"/>
</dbReference>
<evidence type="ECO:0000256" key="5">
    <source>
        <dbReference type="ARBA" id="ARBA00022617"/>
    </source>
</evidence>
<feature type="transmembrane region" description="Helical" evidence="13">
    <location>
        <begin position="101"/>
        <end position="119"/>
    </location>
</feature>
<dbReference type="EMBL" id="QBKN01000022">
    <property type="protein sequence ID" value="PTX45407.1"/>
    <property type="molecule type" value="Genomic_DNA"/>
</dbReference>
<dbReference type="Pfam" id="PF01292">
    <property type="entry name" value="Ni_hydr_CYTB"/>
    <property type="match status" value="1"/>
</dbReference>
<dbReference type="RefSeq" id="WP_107977856.1">
    <property type="nucleotide sequence ID" value="NZ_BMEZ01000022.1"/>
</dbReference>
<comment type="subcellular location">
    <subcellularLocation>
        <location evidence="2">Cell membrane</location>
        <topology evidence="2">Multi-pass membrane protein</topology>
    </subcellularLocation>
</comment>
<dbReference type="AlphaFoldDB" id="A0A2T6ANN4"/>
<dbReference type="OrthoDB" id="7280471at2"/>
<dbReference type="GO" id="GO:0009055">
    <property type="term" value="F:electron transfer activity"/>
    <property type="evidence" value="ECO:0007669"/>
    <property type="project" value="InterPro"/>
</dbReference>
<feature type="transmembrane region" description="Helical" evidence="13">
    <location>
        <begin position="152"/>
        <end position="170"/>
    </location>
</feature>
<dbReference type="GO" id="GO:0005886">
    <property type="term" value="C:plasma membrane"/>
    <property type="evidence" value="ECO:0007669"/>
    <property type="project" value="UniProtKB-SubCell"/>
</dbReference>
<dbReference type="GO" id="GO:0046872">
    <property type="term" value="F:metal ion binding"/>
    <property type="evidence" value="ECO:0007669"/>
    <property type="project" value="UniProtKB-KW"/>
</dbReference>
<evidence type="ECO:0000259" key="14">
    <source>
        <dbReference type="Pfam" id="PF01292"/>
    </source>
</evidence>
<evidence type="ECO:0000256" key="6">
    <source>
        <dbReference type="ARBA" id="ARBA00022692"/>
    </source>
</evidence>
<evidence type="ECO:0000256" key="11">
    <source>
        <dbReference type="ARBA" id="ARBA00023136"/>
    </source>
</evidence>
<dbReference type="SUPFAM" id="SSF81342">
    <property type="entry name" value="Transmembrane di-heme cytochromes"/>
    <property type="match status" value="1"/>
</dbReference>
<dbReference type="Proteomes" id="UP000244069">
    <property type="component" value="Unassembled WGS sequence"/>
</dbReference>
<keyword evidence="11 13" id="KW-0472">Membrane</keyword>
<feature type="transmembrane region" description="Helical" evidence="13">
    <location>
        <begin position="23"/>
        <end position="45"/>
    </location>
</feature>
<feature type="domain" description="Cytochrome b561 bacterial/Ni-hydrogenase" evidence="14">
    <location>
        <begin position="17"/>
        <end position="183"/>
    </location>
</feature>
<keyword evidence="5" id="KW-0349">Heme</keyword>
<keyword evidence="16" id="KW-1185">Reference proteome</keyword>
<evidence type="ECO:0000313" key="15">
    <source>
        <dbReference type="EMBL" id="PTX45407.1"/>
    </source>
</evidence>
<name>A0A2T6ANN4_9RHOB</name>
<comment type="cofactor">
    <cofactor evidence="1">
        <name>heme b</name>
        <dbReference type="ChEBI" id="CHEBI:60344"/>
    </cofactor>
</comment>
<keyword evidence="9 13" id="KW-1133">Transmembrane helix</keyword>
<keyword evidence="6 13" id="KW-0812">Transmembrane</keyword>
<sequence length="184" mass="20229">MPNTETPTELRDTPVSYGYVSRFFHWALAALILWQLLGMVMKFALGRHPVSAFFVGTHQWVGSVIFVLVVLRVVWAVSNAGRRPPHEAGLMGFASRAGHGLLYLLMLVIPALALLRAWGSERAFAPLGLEIFSAREADIAWAVAPANAAHGTLGWVFLAVIAGHVAMAFYHQKVLRDRALNRMA</sequence>
<proteinExistence type="inferred from homology"/>
<organism evidence="15 16">
    <name type="scientific">Allosediminivita pacifica</name>
    <dbReference type="NCBI Taxonomy" id="1267769"/>
    <lineage>
        <taxon>Bacteria</taxon>
        <taxon>Pseudomonadati</taxon>
        <taxon>Pseudomonadota</taxon>
        <taxon>Alphaproteobacteria</taxon>
        <taxon>Rhodobacterales</taxon>
        <taxon>Paracoccaceae</taxon>
        <taxon>Allosediminivita</taxon>
    </lineage>
</organism>
<evidence type="ECO:0000256" key="12">
    <source>
        <dbReference type="ARBA" id="ARBA00037975"/>
    </source>
</evidence>
<reference evidence="15 16" key="1">
    <citation type="submission" date="2018-04" db="EMBL/GenBank/DDBJ databases">
        <title>Genomic Encyclopedia of Archaeal and Bacterial Type Strains, Phase II (KMG-II): from individual species to whole genera.</title>
        <authorList>
            <person name="Goeker M."/>
        </authorList>
    </citation>
    <scope>NUCLEOTIDE SEQUENCE [LARGE SCALE GENOMIC DNA]</scope>
    <source>
        <strain evidence="15 16">DSM 29329</strain>
    </source>
</reference>
<keyword evidence="7" id="KW-0479">Metal-binding</keyword>
<comment type="caution">
    <text evidence="15">The sequence shown here is derived from an EMBL/GenBank/DDBJ whole genome shotgun (WGS) entry which is preliminary data.</text>
</comment>
<dbReference type="InterPro" id="IPR016174">
    <property type="entry name" value="Di-haem_cyt_TM"/>
</dbReference>
<dbReference type="PANTHER" id="PTHR30529:SF1">
    <property type="entry name" value="CYTOCHROME B561 HOMOLOG 2"/>
    <property type="match status" value="1"/>
</dbReference>
<dbReference type="GO" id="GO:0020037">
    <property type="term" value="F:heme binding"/>
    <property type="evidence" value="ECO:0007669"/>
    <property type="project" value="TreeGrafter"/>
</dbReference>
<comment type="similarity">
    <text evidence="12">Belongs to the cytochrome b561 family.</text>
</comment>
<evidence type="ECO:0000256" key="13">
    <source>
        <dbReference type="SAM" id="Phobius"/>
    </source>
</evidence>
<feature type="transmembrane region" description="Helical" evidence="13">
    <location>
        <begin position="60"/>
        <end position="80"/>
    </location>
</feature>
<keyword evidence="8" id="KW-0249">Electron transport</keyword>
<evidence type="ECO:0000256" key="3">
    <source>
        <dbReference type="ARBA" id="ARBA00022448"/>
    </source>
</evidence>
<dbReference type="GO" id="GO:0022904">
    <property type="term" value="P:respiratory electron transport chain"/>
    <property type="evidence" value="ECO:0007669"/>
    <property type="project" value="InterPro"/>
</dbReference>
<dbReference type="PANTHER" id="PTHR30529">
    <property type="entry name" value="CYTOCHROME B561"/>
    <property type="match status" value="1"/>
</dbReference>
<evidence type="ECO:0000256" key="4">
    <source>
        <dbReference type="ARBA" id="ARBA00022475"/>
    </source>
</evidence>
<keyword evidence="10" id="KW-0408">Iron</keyword>
<evidence type="ECO:0000256" key="10">
    <source>
        <dbReference type="ARBA" id="ARBA00023004"/>
    </source>
</evidence>
<evidence type="ECO:0000256" key="9">
    <source>
        <dbReference type="ARBA" id="ARBA00022989"/>
    </source>
</evidence>